<name>A0ABV6DGA4_9BACL</name>
<feature type="transmembrane region" description="Helical" evidence="1">
    <location>
        <begin position="114"/>
        <end position="138"/>
    </location>
</feature>
<reference evidence="2 3" key="1">
    <citation type="submission" date="2024-09" db="EMBL/GenBank/DDBJ databases">
        <authorList>
            <person name="Sun Q."/>
            <person name="Mori K."/>
        </authorList>
    </citation>
    <scope>NUCLEOTIDE SEQUENCE [LARGE SCALE GENOMIC DNA]</scope>
    <source>
        <strain evidence="2 3">CCM 7759</strain>
    </source>
</reference>
<keyword evidence="1" id="KW-0812">Transmembrane</keyword>
<evidence type="ECO:0000256" key="1">
    <source>
        <dbReference type="SAM" id="Phobius"/>
    </source>
</evidence>
<comment type="caution">
    <text evidence="2">The sequence shown here is derived from an EMBL/GenBank/DDBJ whole genome shotgun (WGS) entry which is preliminary data.</text>
</comment>
<gene>
    <name evidence="2" type="ORF">ACFFK0_04225</name>
</gene>
<dbReference type="Pfam" id="PF04238">
    <property type="entry name" value="DUF420"/>
    <property type="match status" value="1"/>
</dbReference>
<feature type="transmembrane region" description="Helical" evidence="1">
    <location>
        <begin position="76"/>
        <end position="102"/>
    </location>
</feature>
<dbReference type="InterPro" id="IPR007352">
    <property type="entry name" value="DUF420"/>
</dbReference>
<protein>
    <submittedName>
        <fullName evidence="2">DUF420 domain-containing protein</fullName>
    </submittedName>
</protein>
<dbReference type="RefSeq" id="WP_377468652.1">
    <property type="nucleotide sequence ID" value="NZ_JBHLWN010000021.1"/>
</dbReference>
<proteinExistence type="predicted"/>
<feature type="transmembrane region" description="Helical" evidence="1">
    <location>
        <begin position="37"/>
        <end position="56"/>
    </location>
</feature>
<keyword evidence="1" id="KW-0472">Membrane</keyword>
<dbReference type="Proteomes" id="UP001589776">
    <property type="component" value="Unassembled WGS sequence"/>
</dbReference>
<evidence type="ECO:0000313" key="2">
    <source>
        <dbReference type="EMBL" id="MFC0211666.1"/>
    </source>
</evidence>
<dbReference type="PANTHER" id="PTHR37692:SF1">
    <property type="entry name" value="DUF420 DOMAIN-CONTAINING PROTEIN"/>
    <property type="match status" value="1"/>
</dbReference>
<keyword evidence="1" id="KW-1133">Transmembrane helix</keyword>
<sequence length="153" mass="16983">MQIEILPTICTSLIVISAILVGFGWYHIVKGNTQTHIRLMVTAAVAALLFFILYVARTVFVGNTDFGGPAGLKPYYLAFLIFHIFLATAGGVLGLVTIWLAYKQRFLKHKRLGRWTAITWLLTAPTGVLVYVLLYVMYPGGHTKPVWQVITGS</sequence>
<dbReference type="PANTHER" id="PTHR37692">
    <property type="entry name" value="HYPOTHETICAL MEMBRANE SPANNING PROTEIN"/>
    <property type="match status" value="1"/>
</dbReference>
<feature type="transmembrane region" description="Helical" evidence="1">
    <location>
        <begin position="6"/>
        <end position="25"/>
    </location>
</feature>
<dbReference type="EMBL" id="JBHLWN010000021">
    <property type="protein sequence ID" value="MFC0211666.1"/>
    <property type="molecule type" value="Genomic_DNA"/>
</dbReference>
<accession>A0ABV6DGA4</accession>
<keyword evidence="3" id="KW-1185">Reference proteome</keyword>
<organism evidence="2 3">
    <name type="scientific">Paenibacillus chartarius</name>
    <dbReference type="NCBI Taxonomy" id="747481"/>
    <lineage>
        <taxon>Bacteria</taxon>
        <taxon>Bacillati</taxon>
        <taxon>Bacillota</taxon>
        <taxon>Bacilli</taxon>
        <taxon>Bacillales</taxon>
        <taxon>Paenibacillaceae</taxon>
        <taxon>Paenibacillus</taxon>
    </lineage>
</organism>
<evidence type="ECO:0000313" key="3">
    <source>
        <dbReference type="Proteomes" id="UP001589776"/>
    </source>
</evidence>